<dbReference type="PANTHER" id="PTHR11552">
    <property type="entry name" value="GLUCOSE-METHANOL-CHOLINE GMC OXIDOREDUCTASE"/>
    <property type="match status" value="1"/>
</dbReference>
<dbReference type="AlphaFoldDB" id="A0A0D2C177"/>
<dbReference type="Gene3D" id="3.30.560.10">
    <property type="entry name" value="Glucose Oxidase, domain 3"/>
    <property type="match status" value="1"/>
</dbReference>
<dbReference type="Gene3D" id="3.50.50.60">
    <property type="entry name" value="FAD/NAD(P)-binding domain"/>
    <property type="match status" value="1"/>
</dbReference>
<dbReference type="SUPFAM" id="SSF54373">
    <property type="entry name" value="FAD-linked reductases, C-terminal domain"/>
    <property type="match status" value="1"/>
</dbReference>
<dbReference type="EMBL" id="KN847045">
    <property type="protein sequence ID" value="KIW24245.1"/>
    <property type="molecule type" value="Genomic_DNA"/>
</dbReference>
<evidence type="ECO:0000256" key="2">
    <source>
        <dbReference type="PIRSR" id="PIRSR000137-1"/>
    </source>
</evidence>
<dbReference type="GO" id="GO:0050660">
    <property type="term" value="F:flavin adenine dinucleotide binding"/>
    <property type="evidence" value="ECO:0007669"/>
    <property type="project" value="InterPro"/>
</dbReference>
<dbReference type="RefSeq" id="XP_016244461.1">
    <property type="nucleotide sequence ID" value="XM_016397270.1"/>
</dbReference>
<gene>
    <name evidence="4" type="ORF">PV07_09973</name>
</gene>
<keyword evidence="5" id="KW-1185">Reference proteome</keyword>
<dbReference type="Pfam" id="PF00732">
    <property type="entry name" value="GMC_oxred_N"/>
    <property type="match status" value="1"/>
</dbReference>
<protein>
    <recommendedName>
        <fullName evidence="3">Glucose-methanol-choline oxidoreductase N-terminal domain-containing protein</fullName>
    </recommendedName>
</protein>
<dbReference type="GeneID" id="27349167"/>
<feature type="active site" description="Proton acceptor" evidence="2">
    <location>
        <position position="556"/>
    </location>
</feature>
<evidence type="ECO:0000313" key="5">
    <source>
        <dbReference type="Proteomes" id="UP000054466"/>
    </source>
</evidence>
<dbReference type="VEuPathDB" id="FungiDB:PV07_09973"/>
<accession>A0A0D2C177</accession>
<dbReference type="STRING" id="569365.A0A0D2C177"/>
<feature type="active site" description="Proton donor" evidence="2">
    <location>
        <position position="512"/>
    </location>
</feature>
<organism evidence="4 5">
    <name type="scientific">Cladophialophora immunda</name>
    <dbReference type="NCBI Taxonomy" id="569365"/>
    <lineage>
        <taxon>Eukaryota</taxon>
        <taxon>Fungi</taxon>
        <taxon>Dikarya</taxon>
        <taxon>Ascomycota</taxon>
        <taxon>Pezizomycotina</taxon>
        <taxon>Eurotiomycetes</taxon>
        <taxon>Chaetothyriomycetidae</taxon>
        <taxon>Chaetothyriales</taxon>
        <taxon>Herpotrichiellaceae</taxon>
        <taxon>Cladophialophora</taxon>
    </lineage>
</organism>
<dbReference type="PIRSF" id="PIRSF000137">
    <property type="entry name" value="Alcohol_oxidase"/>
    <property type="match status" value="1"/>
</dbReference>
<dbReference type="InterPro" id="IPR012132">
    <property type="entry name" value="GMC_OxRdtase"/>
</dbReference>
<dbReference type="HOGENOM" id="CLU_002865_6_3_1"/>
<dbReference type="InterPro" id="IPR036188">
    <property type="entry name" value="FAD/NAD-bd_sf"/>
</dbReference>
<sequence length="587" mass="65462">MAGSRERSFDFIVVGAGNSGAVVAGNLARAIPGPSVLLVERGGDNQDPELRVASERFTNVYINDAVKLRYETVPQKNLNNRSLEYLRGQGLGGSSMANFCGYIRGSRSDYDTWAEMVDDDAFKWKNVVQRYCELENLHFTPDDDPDGFVRLRDGVHGFEGPVDLSLAARQEWPTGLDKVMKASLQFGWPLNQDQNSGDLIGVGSISTTTYKGYRVTSASAYLSNPPANLTIWTHALATKLLFEKYGNSSKPKAIGVELADGRKPRAKNEVILALGTIDTPKLLMLSGIGPKEDLRQLGIPSLVNLPRLGKDMIDHNYVIVSWGANTELGTSVDRVRNAELVETARKQWRKDRSGQDAWLNLSNLLAFVKYDPKRSPKTFEELEKLDERTKKWIKHPQTPQIELFLQGTVPEEFDTKNGPECFMLGIMSMQPQSRGTVRLASKDPLEMPLIDPNYFDHPYDSRMMIEGVREGFNLIKSTDLSKYIVGPNLTPASDSDEDILKFLKTYLMPILHPVGTVRMGSSNDHSACLDTDFRIRGVDGLRVMDLSVCPLITSNHTQATAYVVGQLGWKQLQKEYGLKMTPPQQKL</sequence>
<evidence type="ECO:0000313" key="4">
    <source>
        <dbReference type="EMBL" id="KIW24245.1"/>
    </source>
</evidence>
<comment type="similarity">
    <text evidence="1">Belongs to the GMC oxidoreductase family.</text>
</comment>
<dbReference type="Pfam" id="PF05199">
    <property type="entry name" value="GMC_oxred_C"/>
    <property type="match status" value="1"/>
</dbReference>
<name>A0A0D2C177_9EURO</name>
<dbReference type="InterPro" id="IPR000172">
    <property type="entry name" value="GMC_OxRdtase_N"/>
</dbReference>
<dbReference type="Proteomes" id="UP000054466">
    <property type="component" value="Unassembled WGS sequence"/>
</dbReference>
<dbReference type="OrthoDB" id="269227at2759"/>
<reference evidence="4 5" key="1">
    <citation type="submission" date="2015-01" db="EMBL/GenBank/DDBJ databases">
        <title>The Genome Sequence of Cladophialophora immunda CBS83496.</title>
        <authorList>
            <consortium name="The Broad Institute Genomics Platform"/>
            <person name="Cuomo C."/>
            <person name="de Hoog S."/>
            <person name="Gorbushina A."/>
            <person name="Stielow B."/>
            <person name="Teixiera M."/>
            <person name="Abouelleil A."/>
            <person name="Chapman S.B."/>
            <person name="Priest M."/>
            <person name="Young S.K."/>
            <person name="Wortman J."/>
            <person name="Nusbaum C."/>
            <person name="Birren B."/>
        </authorList>
    </citation>
    <scope>NUCLEOTIDE SEQUENCE [LARGE SCALE GENOMIC DNA]</scope>
    <source>
        <strain evidence="4 5">CBS 83496</strain>
    </source>
</reference>
<evidence type="ECO:0000256" key="1">
    <source>
        <dbReference type="ARBA" id="ARBA00010790"/>
    </source>
</evidence>
<feature type="domain" description="Glucose-methanol-choline oxidoreductase N-terminal" evidence="3">
    <location>
        <begin position="275"/>
        <end position="289"/>
    </location>
</feature>
<dbReference type="GO" id="GO:0016614">
    <property type="term" value="F:oxidoreductase activity, acting on CH-OH group of donors"/>
    <property type="evidence" value="ECO:0007669"/>
    <property type="project" value="InterPro"/>
</dbReference>
<dbReference type="InterPro" id="IPR007867">
    <property type="entry name" value="GMC_OxRtase_C"/>
</dbReference>
<dbReference type="SUPFAM" id="SSF51905">
    <property type="entry name" value="FAD/NAD(P)-binding domain"/>
    <property type="match status" value="1"/>
</dbReference>
<evidence type="ECO:0000259" key="3">
    <source>
        <dbReference type="PROSITE" id="PS00624"/>
    </source>
</evidence>
<dbReference type="PROSITE" id="PS00624">
    <property type="entry name" value="GMC_OXRED_2"/>
    <property type="match status" value="1"/>
</dbReference>
<proteinExistence type="inferred from homology"/>
<dbReference type="PANTHER" id="PTHR11552:SF134">
    <property type="entry name" value="GLUCOSE-METHANOL-CHOLINE OXIDOREDUCTASE N-TERMINAL DOMAIN-CONTAINING PROTEIN"/>
    <property type="match status" value="1"/>
</dbReference>